<dbReference type="InParanoid" id="A0A0V0Q831"/>
<keyword evidence="8" id="KW-1185">Reference proteome</keyword>
<dbReference type="SUPFAM" id="SSF52540">
    <property type="entry name" value="P-loop containing nucleoside triphosphate hydrolases"/>
    <property type="match status" value="1"/>
</dbReference>
<dbReference type="GO" id="GO:0005663">
    <property type="term" value="C:DNA replication factor C complex"/>
    <property type="evidence" value="ECO:0007669"/>
    <property type="project" value="TreeGrafter"/>
</dbReference>
<dbReference type="InterPro" id="IPR036865">
    <property type="entry name" value="CRAL-TRIO_dom_sf"/>
</dbReference>
<dbReference type="GO" id="GO:0005524">
    <property type="term" value="F:ATP binding"/>
    <property type="evidence" value="ECO:0007669"/>
    <property type="project" value="UniProtKB-KW"/>
</dbReference>
<comment type="caution">
    <text evidence="7">The sequence shown here is derived from an EMBL/GenBank/DDBJ whole genome shotgun (WGS) entry which is preliminary data.</text>
</comment>
<dbReference type="InterPro" id="IPR003593">
    <property type="entry name" value="AAA+_ATPase"/>
</dbReference>
<dbReference type="PANTHER" id="PTHR11669">
    <property type="entry name" value="REPLICATION FACTOR C / DNA POLYMERASE III GAMMA-TAU SUBUNIT"/>
    <property type="match status" value="1"/>
</dbReference>
<dbReference type="InterPro" id="IPR013748">
    <property type="entry name" value="Rep_factorC_C"/>
</dbReference>
<evidence type="ECO:0000256" key="2">
    <source>
        <dbReference type="ARBA" id="ARBA00022705"/>
    </source>
</evidence>
<dbReference type="PANTHER" id="PTHR11669:SF5">
    <property type="entry name" value="REPLICATION FACTOR C SUBUNIT 2"/>
    <property type="match status" value="1"/>
</dbReference>
<dbReference type="Pfam" id="PF08542">
    <property type="entry name" value="Rep_fac_C"/>
    <property type="match status" value="1"/>
</dbReference>
<dbReference type="EMBL" id="LDAU01000251">
    <property type="protein sequence ID" value="KRW98377.1"/>
    <property type="molecule type" value="Genomic_DNA"/>
</dbReference>
<feature type="region of interest" description="Disordered" evidence="5">
    <location>
        <begin position="411"/>
        <end position="439"/>
    </location>
</feature>
<dbReference type="OrthoDB" id="4199794at2759"/>
<accession>A0A0V0Q831</accession>
<protein>
    <submittedName>
        <fullName evidence="7">p-loop containing nucleoside triphosphate hydrolase</fullName>
    </submittedName>
</protein>
<dbReference type="CDD" id="cd18140">
    <property type="entry name" value="HLD_clamp_RFC"/>
    <property type="match status" value="1"/>
</dbReference>
<organism evidence="7 8">
    <name type="scientific">Pseudocohnilembus persalinus</name>
    <name type="common">Ciliate</name>
    <dbReference type="NCBI Taxonomy" id="266149"/>
    <lineage>
        <taxon>Eukaryota</taxon>
        <taxon>Sar</taxon>
        <taxon>Alveolata</taxon>
        <taxon>Ciliophora</taxon>
        <taxon>Intramacronucleata</taxon>
        <taxon>Oligohymenophorea</taxon>
        <taxon>Scuticociliatia</taxon>
        <taxon>Philasterida</taxon>
        <taxon>Pseudocohnilembidae</taxon>
        <taxon>Pseudocohnilembus</taxon>
    </lineage>
</organism>
<evidence type="ECO:0000256" key="5">
    <source>
        <dbReference type="SAM" id="MobiDB-lite"/>
    </source>
</evidence>
<dbReference type="PROSITE" id="PS50191">
    <property type="entry name" value="CRAL_TRIO"/>
    <property type="match status" value="1"/>
</dbReference>
<dbReference type="FunFam" id="1.10.8.60:FF:000012">
    <property type="entry name" value="Replication factor C subunit 4"/>
    <property type="match status" value="1"/>
</dbReference>
<keyword evidence="7" id="KW-0378">Hydrolase</keyword>
<evidence type="ECO:0000259" key="6">
    <source>
        <dbReference type="PROSITE" id="PS50191"/>
    </source>
</evidence>
<dbReference type="Proteomes" id="UP000054937">
    <property type="component" value="Unassembled WGS sequence"/>
</dbReference>
<dbReference type="InterPro" id="IPR027417">
    <property type="entry name" value="P-loop_NTPase"/>
</dbReference>
<dbReference type="CDD" id="cd00170">
    <property type="entry name" value="SEC14"/>
    <property type="match status" value="1"/>
</dbReference>
<dbReference type="GO" id="GO:0005634">
    <property type="term" value="C:nucleus"/>
    <property type="evidence" value="ECO:0007669"/>
    <property type="project" value="TreeGrafter"/>
</dbReference>
<dbReference type="Pfam" id="PF00004">
    <property type="entry name" value="AAA"/>
    <property type="match status" value="1"/>
</dbReference>
<evidence type="ECO:0000256" key="4">
    <source>
        <dbReference type="ARBA" id="ARBA00022840"/>
    </source>
</evidence>
<feature type="compositionally biased region" description="Polar residues" evidence="5">
    <location>
        <begin position="429"/>
        <end position="439"/>
    </location>
</feature>
<dbReference type="CDD" id="cd00009">
    <property type="entry name" value="AAA"/>
    <property type="match status" value="1"/>
</dbReference>
<reference evidence="7 8" key="1">
    <citation type="journal article" date="2015" name="Sci. Rep.">
        <title>Genome of the facultative scuticociliatosis pathogen Pseudocohnilembus persalinus provides insight into its virulence through horizontal gene transfer.</title>
        <authorList>
            <person name="Xiong J."/>
            <person name="Wang G."/>
            <person name="Cheng J."/>
            <person name="Tian M."/>
            <person name="Pan X."/>
            <person name="Warren A."/>
            <person name="Jiang C."/>
            <person name="Yuan D."/>
            <person name="Miao W."/>
        </authorList>
    </citation>
    <scope>NUCLEOTIDE SEQUENCE [LARGE SCALE GENOMIC DNA]</scope>
    <source>
        <strain evidence="7">36N120E</strain>
    </source>
</reference>
<keyword evidence="2" id="KW-0235">DNA replication</keyword>
<proteinExistence type="inferred from homology"/>
<dbReference type="Gene3D" id="1.20.272.10">
    <property type="match status" value="1"/>
</dbReference>
<dbReference type="Gene3D" id="3.40.50.300">
    <property type="entry name" value="P-loop containing nucleotide triphosphate hydrolases"/>
    <property type="match status" value="1"/>
</dbReference>
<evidence type="ECO:0000313" key="8">
    <source>
        <dbReference type="Proteomes" id="UP000054937"/>
    </source>
</evidence>
<dbReference type="SUPFAM" id="SSF48019">
    <property type="entry name" value="post-AAA+ oligomerization domain-like"/>
    <property type="match status" value="1"/>
</dbReference>
<dbReference type="InterPro" id="IPR003959">
    <property type="entry name" value="ATPase_AAA_core"/>
</dbReference>
<dbReference type="SMART" id="SM00382">
    <property type="entry name" value="AAA"/>
    <property type="match status" value="1"/>
</dbReference>
<dbReference type="AlphaFoldDB" id="A0A0V0Q831"/>
<dbReference type="SMART" id="SM00516">
    <property type="entry name" value="SEC14"/>
    <property type="match status" value="1"/>
</dbReference>
<keyword evidence="3" id="KW-0547">Nucleotide-binding</keyword>
<evidence type="ECO:0000256" key="3">
    <source>
        <dbReference type="ARBA" id="ARBA00022741"/>
    </source>
</evidence>
<dbReference type="InterPro" id="IPR047854">
    <property type="entry name" value="RFC_lid"/>
</dbReference>
<keyword evidence="4" id="KW-0067">ATP-binding</keyword>
<dbReference type="GO" id="GO:0006261">
    <property type="term" value="P:DNA-templated DNA replication"/>
    <property type="evidence" value="ECO:0007669"/>
    <property type="project" value="TreeGrafter"/>
</dbReference>
<dbReference type="GO" id="GO:0006281">
    <property type="term" value="P:DNA repair"/>
    <property type="evidence" value="ECO:0007669"/>
    <property type="project" value="TreeGrafter"/>
</dbReference>
<name>A0A0V0Q831_PSEPJ</name>
<dbReference type="GO" id="GO:0003689">
    <property type="term" value="F:DNA clamp loader activity"/>
    <property type="evidence" value="ECO:0007669"/>
    <property type="project" value="TreeGrafter"/>
</dbReference>
<evidence type="ECO:0000256" key="1">
    <source>
        <dbReference type="ARBA" id="ARBA00005378"/>
    </source>
</evidence>
<dbReference type="Gene3D" id="1.10.8.60">
    <property type="match status" value="1"/>
</dbReference>
<dbReference type="GO" id="GO:0016887">
    <property type="term" value="F:ATP hydrolysis activity"/>
    <property type="evidence" value="ECO:0007669"/>
    <property type="project" value="InterPro"/>
</dbReference>
<comment type="similarity">
    <text evidence="1">Belongs to the activator 1 small subunits family.</text>
</comment>
<dbReference type="Pfam" id="PF00650">
    <property type="entry name" value="CRAL_TRIO"/>
    <property type="match status" value="1"/>
</dbReference>
<dbReference type="InterPro" id="IPR008921">
    <property type="entry name" value="DNA_pol3_clamp-load_cplx_C"/>
</dbReference>
<feature type="domain" description="CRAL-TRIO" evidence="6">
    <location>
        <begin position="122"/>
        <end position="286"/>
    </location>
</feature>
<gene>
    <name evidence="7" type="ORF">PPERSA_12856</name>
</gene>
<dbReference type="SUPFAM" id="SSF52087">
    <property type="entry name" value="CRAL/TRIO domain"/>
    <property type="match status" value="1"/>
</dbReference>
<dbReference type="InterPro" id="IPR050238">
    <property type="entry name" value="DNA_Rep/Repair_Clamp_Loader"/>
</dbReference>
<dbReference type="GO" id="GO:0003677">
    <property type="term" value="F:DNA binding"/>
    <property type="evidence" value="ECO:0007669"/>
    <property type="project" value="InterPro"/>
</dbReference>
<dbReference type="InterPro" id="IPR001251">
    <property type="entry name" value="CRAL-TRIO_dom"/>
</dbReference>
<dbReference type="Gene3D" id="3.40.525.10">
    <property type="entry name" value="CRAL-TRIO lipid binding domain"/>
    <property type="match status" value="1"/>
</dbReference>
<feature type="compositionally biased region" description="Basic and acidic residues" evidence="5">
    <location>
        <begin position="411"/>
        <end position="426"/>
    </location>
</feature>
<sequence length="829" mass="96614">MDSNYKFDPYYLNISEKEIKLIQHEDQYIYNLKKKNKPSQARRKIYENVEYTDYENKGISDLKEAFEKNNQNPKKEPMVLPSNWRESDWLKMCYTARFDIKKCLEKMRSHLQWRNDQTNFEIDEDSKQLFEKGFFYQLGRDKGNRPVLYMDATKITLKDGKENIIKAISVYLNCVKKYMFHDYAIENWVVILDLHGMGLSSIPTKALGAIIGHMSTNFCATLERMYILNPSATINFLWGTVTAFLDDETTDKIRMLKKKELSQIQEQIPNLRYIQKQHGGEVPDIEKDYWPPINVYNIDKPQPVQDVKQEQVQYQDQKQFIQHEVQQFHKEEQQFQPQEYKSSYNNDQYTNKQQQYNMQQQEQIPVILNENQQSNQNYQNNQQEYKNIDNNDPTITVGKVEDKLIVNYSNDKAEQTSKKPSEKEEVTPLNVTQGESQSHQIIDKEIKDIERLQNENLKTMEFGKFYDEANAQNGNCKCGGYELEGNENQVQKLKKIVEDGNIPNMILVGPPGIGKTSSVLCIAKQLLQDKYKEAVLEKNASDDRGIDVVRQEIKEFSQKKVNLREGLHKIIILDEADSMTEGAQQALRMIISDNSETTRFVLSCNDSTKLIDAIQSRCAILRFTKLTEKEILKRIMKIIELENIPYDEDALSMLLFTTDGDMRQAINNLQATYMGFKKLTKENIQKVCDIPNLGDLEETIQYCIDGDFQSAQRKIYPLWQEGYTAFDLVQTLYKLIINRGDIDKKLEYIFLKELAYLKLKDLQQSGLFQEACDGYYFVSSVPQMIEPEPMNCILPPSKELGGLYLGGLDAASNKIRKAESWFYEKVNRI</sequence>
<evidence type="ECO:0000313" key="7">
    <source>
        <dbReference type="EMBL" id="KRW98377.1"/>
    </source>
</evidence>